<keyword evidence="3 5" id="KW-1133">Transmembrane helix</keyword>
<feature type="transmembrane region" description="Helical" evidence="5">
    <location>
        <begin position="138"/>
        <end position="162"/>
    </location>
</feature>
<dbReference type="Proteomes" id="UP000198426">
    <property type="component" value="Unassembled WGS sequence"/>
</dbReference>
<evidence type="ECO:0000256" key="4">
    <source>
        <dbReference type="ARBA" id="ARBA00023136"/>
    </source>
</evidence>
<dbReference type="AlphaFoldDB" id="A0A239H1N3"/>
<evidence type="ECO:0000259" key="6">
    <source>
        <dbReference type="Pfam" id="PF04893"/>
    </source>
</evidence>
<feature type="domain" description="Yip1" evidence="6">
    <location>
        <begin position="14"/>
        <end position="186"/>
    </location>
</feature>
<evidence type="ECO:0000256" key="1">
    <source>
        <dbReference type="ARBA" id="ARBA00004141"/>
    </source>
</evidence>
<feature type="transmembrane region" description="Helical" evidence="5">
    <location>
        <begin position="169"/>
        <end position="198"/>
    </location>
</feature>
<dbReference type="Pfam" id="PF04893">
    <property type="entry name" value="Yip1"/>
    <property type="match status" value="1"/>
</dbReference>
<organism evidence="7 8">
    <name type="scientific">Tropicimonas sediminicola</name>
    <dbReference type="NCBI Taxonomy" id="1031541"/>
    <lineage>
        <taxon>Bacteria</taxon>
        <taxon>Pseudomonadati</taxon>
        <taxon>Pseudomonadota</taxon>
        <taxon>Alphaproteobacteria</taxon>
        <taxon>Rhodobacterales</taxon>
        <taxon>Roseobacteraceae</taxon>
        <taxon>Tropicimonas</taxon>
    </lineage>
</organism>
<keyword evidence="4 5" id="KW-0472">Membrane</keyword>
<gene>
    <name evidence="7" type="ORF">SAMN05421757_103195</name>
</gene>
<feature type="transmembrane region" description="Helical" evidence="5">
    <location>
        <begin position="111"/>
        <end position="132"/>
    </location>
</feature>
<proteinExistence type="predicted"/>
<evidence type="ECO:0000256" key="3">
    <source>
        <dbReference type="ARBA" id="ARBA00022989"/>
    </source>
</evidence>
<reference evidence="7 8" key="1">
    <citation type="submission" date="2017-06" db="EMBL/GenBank/DDBJ databases">
        <authorList>
            <person name="Kim H.J."/>
            <person name="Triplett B.A."/>
        </authorList>
    </citation>
    <scope>NUCLEOTIDE SEQUENCE [LARGE SCALE GENOMIC DNA]</scope>
    <source>
        <strain evidence="7 8">DSM 29339</strain>
    </source>
</reference>
<accession>A0A239H1N3</accession>
<keyword evidence="8" id="KW-1185">Reference proteome</keyword>
<evidence type="ECO:0000313" key="8">
    <source>
        <dbReference type="Proteomes" id="UP000198426"/>
    </source>
</evidence>
<name>A0A239H1N3_9RHOB</name>
<sequence length="204" mass="21828">MSEQLPRFGALVVETLRTPRDAARRVIALNLPERVGWEALALGILLTVVIFGIPVELYLRDASDEEAEFVTQVWGNPLVVTIGQAINSVVMVFAIDIIGRLFGGQGNRAGAVSLVAWHQIFILAVGVAGVMVGTVVPFVLSLVVIGLIVLWFFVLTQFICALHGFTNSLAVFGMVLLSMISIGFLVTIVNGILIAIFLGGSPNV</sequence>
<dbReference type="EMBL" id="FZOY01000003">
    <property type="protein sequence ID" value="SNS74958.1"/>
    <property type="molecule type" value="Genomic_DNA"/>
</dbReference>
<feature type="transmembrane region" description="Helical" evidence="5">
    <location>
        <begin position="79"/>
        <end position="99"/>
    </location>
</feature>
<comment type="subcellular location">
    <subcellularLocation>
        <location evidence="1">Membrane</location>
        <topology evidence="1">Multi-pass membrane protein</topology>
    </subcellularLocation>
</comment>
<evidence type="ECO:0000256" key="2">
    <source>
        <dbReference type="ARBA" id="ARBA00022692"/>
    </source>
</evidence>
<keyword evidence="2 5" id="KW-0812">Transmembrane</keyword>
<feature type="transmembrane region" description="Helical" evidence="5">
    <location>
        <begin position="39"/>
        <end position="59"/>
    </location>
</feature>
<protein>
    <submittedName>
        <fullName evidence="7">Yip1 domain-containing protein</fullName>
    </submittedName>
</protein>
<evidence type="ECO:0000313" key="7">
    <source>
        <dbReference type="EMBL" id="SNS74958.1"/>
    </source>
</evidence>
<dbReference type="GO" id="GO:0016020">
    <property type="term" value="C:membrane"/>
    <property type="evidence" value="ECO:0007669"/>
    <property type="project" value="UniProtKB-SubCell"/>
</dbReference>
<dbReference type="RefSeq" id="WP_089232793.1">
    <property type="nucleotide sequence ID" value="NZ_FZOY01000003.1"/>
</dbReference>
<evidence type="ECO:0000256" key="5">
    <source>
        <dbReference type="SAM" id="Phobius"/>
    </source>
</evidence>
<dbReference type="InterPro" id="IPR006977">
    <property type="entry name" value="Yip1_dom"/>
</dbReference>